<proteinExistence type="predicted"/>
<evidence type="ECO:0000256" key="1">
    <source>
        <dbReference type="ARBA" id="ARBA00004123"/>
    </source>
</evidence>
<dbReference type="GO" id="GO:0000981">
    <property type="term" value="F:DNA-binding transcription factor activity, RNA polymerase II-specific"/>
    <property type="evidence" value="ECO:0007669"/>
    <property type="project" value="InterPro"/>
</dbReference>
<feature type="domain" description="Zn(2)-C6 fungal-type" evidence="7">
    <location>
        <begin position="43"/>
        <end position="73"/>
    </location>
</feature>
<name>A0AAE0DQI7_9LECA</name>
<feature type="region of interest" description="Disordered" evidence="6">
    <location>
        <begin position="1"/>
        <end position="39"/>
    </location>
</feature>
<evidence type="ECO:0000313" key="9">
    <source>
        <dbReference type="Proteomes" id="UP001276659"/>
    </source>
</evidence>
<feature type="compositionally biased region" description="Polar residues" evidence="6">
    <location>
        <begin position="123"/>
        <end position="132"/>
    </location>
</feature>
<dbReference type="Pfam" id="PF04082">
    <property type="entry name" value="Fungal_trans"/>
    <property type="match status" value="1"/>
</dbReference>
<evidence type="ECO:0000256" key="3">
    <source>
        <dbReference type="ARBA" id="ARBA00023015"/>
    </source>
</evidence>
<dbReference type="PROSITE" id="PS50048">
    <property type="entry name" value="ZN2_CY6_FUNGAL_2"/>
    <property type="match status" value="1"/>
</dbReference>
<dbReference type="Gene3D" id="4.10.240.10">
    <property type="entry name" value="Zn(2)-C6 fungal-type DNA-binding domain"/>
    <property type="match status" value="1"/>
</dbReference>
<feature type="region of interest" description="Disordered" evidence="6">
    <location>
        <begin position="840"/>
        <end position="860"/>
    </location>
</feature>
<dbReference type="SMART" id="SM00066">
    <property type="entry name" value="GAL4"/>
    <property type="match status" value="1"/>
</dbReference>
<dbReference type="Pfam" id="PF00172">
    <property type="entry name" value="Zn_clus"/>
    <property type="match status" value="1"/>
</dbReference>
<dbReference type="SMART" id="SM00906">
    <property type="entry name" value="Fungal_trans"/>
    <property type="match status" value="1"/>
</dbReference>
<comment type="caution">
    <text evidence="8">The sequence shown here is derived from an EMBL/GenBank/DDBJ whole genome shotgun (WGS) entry which is preliminary data.</text>
</comment>
<dbReference type="InterPro" id="IPR050815">
    <property type="entry name" value="TF_fung"/>
</dbReference>
<evidence type="ECO:0000256" key="5">
    <source>
        <dbReference type="ARBA" id="ARBA00023242"/>
    </source>
</evidence>
<sequence>MTPNSSNDDDGFFNDLSRQPHSASRSTDSPEHNDEAPKTKRIACVICRKRKLKCDGNKPKCATCERLGHNCAYDEVRRKSGPKRGYVKDLEARLAQVETQLKSKDKKAKPSETVYGHERPEQNGFQGTTFRTGSPVGMHGGLDQSMPEGTFDPIPDAEHPIALPPEMMPDPQIMPDFDLRLDANFSWEMIGLGLEEPMPMQEAIDEMTEVYFEKIHPSLPMLHKYRYAASMDLNPERRPPISLRYIMWCHAATITDKYIHHQDIFYKRARKYIEIDEMKGQGEGFVSIAHAQAWALIATYEFKMMYFPRAWMSVGRAARLVLMMGLNRVDGVGMDVKQCLPPPRDWTEREERRRTFWMAYCIDRYASIGTGWPMSIDERDIMTCLPASEEAYERCTAQTTATLTDAMTPQQVSSLSPFAGVVFVSHFFGLNLTHLHRQDPNQREDDINGEFWRRHRKLDNMLSHTSLALPTHLRLPEGVRDANVVFLNFAVHTSTICLHQAAIFKAERNHLPNHVIEESRSRCIVAAQDVSRVMRLISNMDLAGMNPFMAFCLYVAARVFVQSLKKKPDDQENCNHLNLLLTAMRTLQRKNHLTESFLVQLNLDIEGSGLDIFFHNPDYSSVYMEGKIQNQPKPLRRDYDPMNQQPMRQNCQPIINLSESSPKATTSPAEMRFPNSFDPNKDGPSPRVESPRQQEFAFRNIDSALQRGKSAQIVRPFFPENETHSKNLPTDLPGVFPQGAWNPSFSNNEPISLNPVINGNMNINGFDTEMSDQANNSSNSTGLTPQSSTSYNRSSSHTSYTPPGDDAATTQASSRPTVAGTYTSYTSVYTPPAENMFSAQGSASANARSPVNGNVNGNEQDDLFKMPASWDLGTGATPGVLSGMTPEGGWEKMMESWDRTG</sequence>
<feature type="region of interest" description="Disordered" evidence="6">
    <location>
        <begin position="764"/>
        <end position="816"/>
    </location>
</feature>
<feature type="compositionally biased region" description="Polar residues" evidence="6">
    <location>
        <begin position="764"/>
        <end position="786"/>
    </location>
</feature>
<feature type="compositionally biased region" description="Basic and acidic residues" evidence="6">
    <location>
        <begin position="889"/>
        <end position="901"/>
    </location>
</feature>
<evidence type="ECO:0000256" key="4">
    <source>
        <dbReference type="ARBA" id="ARBA00023163"/>
    </source>
</evidence>
<dbReference type="Proteomes" id="UP001276659">
    <property type="component" value="Unassembled WGS sequence"/>
</dbReference>
<dbReference type="GO" id="GO:0005634">
    <property type="term" value="C:nucleus"/>
    <property type="evidence" value="ECO:0007669"/>
    <property type="project" value="UniProtKB-SubCell"/>
</dbReference>
<organism evidence="8 9">
    <name type="scientific">Lepraria neglecta</name>
    <dbReference type="NCBI Taxonomy" id="209136"/>
    <lineage>
        <taxon>Eukaryota</taxon>
        <taxon>Fungi</taxon>
        <taxon>Dikarya</taxon>
        <taxon>Ascomycota</taxon>
        <taxon>Pezizomycotina</taxon>
        <taxon>Lecanoromycetes</taxon>
        <taxon>OSLEUM clade</taxon>
        <taxon>Lecanoromycetidae</taxon>
        <taxon>Lecanorales</taxon>
        <taxon>Lecanorineae</taxon>
        <taxon>Stereocaulaceae</taxon>
        <taxon>Lepraria</taxon>
    </lineage>
</organism>
<reference evidence="8" key="1">
    <citation type="submission" date="2022-11" db="EMBL/GenBank/DDBJ databases">
        <title>Chromosomal genome sequence assembly and mating type (MAT) locus characterization of the leprose asexual lichenized fungus Lepraria neglecta (Nyl.) Erichsen.</title>
        <authorList>
            <person name="Allen J.L."/>
            <person name="Pfeffer B."/>
        </authorList>
    </citation>
    <scope>NUCLEOTIDE SEQUENCE</scope>
    <source>
        <strain evidence="8">Allen 5258</strain>
    </source>
</reference>
<protein>
    <recommendedName>
        <fullName evidence="7">Zn(2)-C6 fungal-type domain-containing protein</fullName>
    </recommendedName>
</protein>
<dbReference type="GO" id="GO:0003677">
    <property type="term" value="F:DNA binding"/>
    <property type="evidence" value="ECO:0007669"/>
    <property type="project" value="InterPro"/>
</dbReference>
<dbReference type="GO" id="GO:0006351">
    <property type="term" value="P:DNA-templated transcription"/>
    <property type="evidence" value="ECO:0007669"/>
    <property type="project" value="InterPro"/>
</dbReference>
<dbReference type="PANTHER" id="PTHR47338">
    <property type="entry name" value="ZN(II)2CYS6 TRANSCRIPTION FACTOR (EUROFUNG)-RELATED"/>
    <property type="match status" value="1"/>
</dbReference>
<accession>A0AAE0DQI7</accession>
<dbReference type="PANTHER" id="PTHR47338:SF10">
    <property type="entry name" value="TRANSCRIPTION FACTOR DOMAIN-CONTAINING PROTEIN-RELATED"/>
    <property type="match status" value="1"/>
</dbReference>
<keyword evidence="9" id="KW-1185">Reference proteome</keyword>
<dbReference type="InterPro" id="IPR001138">
    <property type="entry name" value="Zn2Cys6_DnaBD"/>
</dbReference>
<evidence type="ECO:0000313" key="8">
    <source>
        <dbReference type="EMBL" id="KAK3176205.1"/>
    </source>
</evidence>
<feature type="region of interest" description="Disordered" evidence="6">
    <location>
        <begin position="875"/>
        <end position="901"/>
    </location>
</feature>
<feature type="compositionally biased region" description="Low complexity" evidence="6">
    <location>
        <begin position="787"/>
        <end position="801"/>
    </location>
</feature>
<feature type="compositionally biased region" description="Basic and acidic residues" evidence="6">
    <location>
        <begin position="28"/>
        <end position="38"/>
    </location>
</feature>
<feature type="compositionally biased region" description="Polar residues" evidence="6">
    <location>
        <begin position="16"/>
        <end position="27"/>
    </location>
</feature>
<feature type="compositionally biased region" description="Polar residues" evidence="6">
    <location>
        <begin position="840"/>
        <end position="858"/>
    </location>
</feature>
<dbReference type="InterPro" id="IPR036864">
    <property type="entry name" value="Zn2-C6_fun-type_DNA-bd_sf"/>
</dbReference>
<dbReference type="PROSITE" id="PS00463">
    <property type="entry name" value="ZN2_CY6_FUNGAL_1"/>
    <property type="match status" value="1"/>
</dbReference>
<dbReference type="EMBL" id="JASNWA010000004">
    <property type="protein sequence ID" value="KAK3176205.1"/>
    <property type="molecule type" value="Genomic_DNA"/>
</dbReference>
<gene>
    <name evidence="8" type="ORF">OEA41_007528</name>
</gene>
<keyword evidence="3" id="KW-0805">Transcription regulation</keyword>
<keyword evidence="5" id="KW-0539">Nucleus</keyword>
<evidence type="ECO:0000256" key="2">
    <source>
        <dbReference type="ARBA" id="ARBA00022723"/>
    </source>
</evidence>
<keyword evidence="2" id="KW-0479">Metal-binding</keyword>
<comment type="subcellular location">
    <subcellularLocation>
        <location evidence="1">Nucleus</location>
    </subcellularLocation>
</comment>
<keyword evidence="4" id="KW-0804">Transcription</keyword>
<evidence type="ECO:0000256" key="6">
    <source>
        <dbReference type="SAM" id="MobiDB-lite"/>
    </source>
</evidence>
<dbReference type="SUPFAM" id="SSF57701">
    <property type="entry name" value="Zn2/Cys6 DNA-binding domain"/>
    <property type="match status" value="1"/>
</dbReference>
<dbReference type="AlphaFoldDB" id="A0AAE0DQI7"/>
<dbReference type="CDD" id="cd00067">
    <property type="entry name" value="GAL4"/>
    <property type="match status" value="1"/>
</dbReference>
<evidence type="ECO:0000259" key="7">
    <source>
        <dbReference type="PROSITE" id="PS50048"/>
    </source>
</evidence>
<dbReference type="GO" id="GO:0008270">
    <property type="term" value="F:zinc ion binding"/>
    <property type="evidence" value="ECO:0007669"/>
    <property type="project" value="InterPro"/>
</dbReference>
<feature type="region of interest" description="Disordered" evidence="6">
    <location>
        <begin position="660"/>
        <end position="692"/>
    </location>
</feature>
<dbReference type="InterPro" id="IPR007219">
    <property type="entry name" value="XnlR_reg_dom"/>
</dbReference>
<dbReference type="CDD" id="cd12148">
    <property type="entry name" value="fungal_TF_MHR"/>
    <property type="match status" value="1"/>
</dbReference>
<feature type="region of interest" description="Disordered" evidence="6">
    <location>
        <begin position="98"/>
        <end position="157"/>
    </location>
</feature>